<evidence type="ECO:0000313" key="2">
    <source>
        <dbReference type="Proteomes" id="UP001500187"/>
    </source>
</evidence>
<proteinExistence type="predicted"/>
<dbReference type="RefSeq" id="WP_345444678.1">
    <property type="nucleotide sequence ID" value="NZ_BAABKP010000001.1"/>
</dbReference>
<comment type="caution">
    <text evidence="1">The sequence shown here is derived from an EMBL/GenBank/DDBJ whole genome shotgun (WGS) entry which is preliminary data.</text>
</comment>
<accession>A0ABP9B5Q4</accession>
<organism evidence="1 2">
    <name type="scientific">Rothia endophytica</name>
    <dbReference type="NCBI Taxonomy" id="1324766"/>
    <lineage>
        <taxon>Bacteria</taxon>
        <taxon>Bacillati</taxon>
        <taxon>Actinomycetota</taxon>
        <taxon>Actinomycetes</taxon>
        <taxon>Micrococcales</taxon>
        <taxon>Micrococcaceae</taxon>
        <taxon>Rothia</taxon>
    </lineage>
</organism>
<sequence length="77" mass="7881">MEIKIGVLNVPTQVVVDSDETAADIKAKVADALAQGSILELTDSKGATTLVPAAQIGFVEIGAESKRRIGFGIGVGE</sequence>
<gene>
    <name evidence="1" type="ORF">GCM10023352_06410</name>
</gene>
<name>A0ABP9B5Q4_9MICC</name>
<dbReference type="Pfam" id="PF11305">
    <property type="entry name" value="DUF3107"/>
    <property type="match status" value="1"/>
</dbReference>
<evidence type="ECO:0000313" key="1">
    <source>
        <dbReference type="EMBL" id="GAA4791051.1"/>
    </source>
</evidence>
<protein>
    <submittedName>
        <fullName evidence="1">DUF3107 domain-containing protein</fullName>
    </submittedName>
</protein>
<keyword evidence="2" id="KW-1185">Reference proteome</keyword>
<reference evidence="2" key="1">
    <citation type="journal article" date="2019" name="Int. J. Syst. Evol. Microbiol.">
        <title>The Global Catalogue of Microorganisms (GCM) 10K type strain sequencing project: providing services to taxonomists for standard genome sequencing and annotation.</title>
        <authorList>
            <consortium name="The Broad Institute Genomics Platform"/>
            <consortium name="The Broad Institute Genome Sequencing Center for Infectious Disease"/>
            <person name="Wu L."/>
            <person name="Ma J."/>
        </authorList>
    </citation>
    <scope>NUCLEOTIDE SEQUENCE [LARGE SCALE GENOMIC DNA]</scope>
    <source>
        <strain evidence="2">JCM 18541</strain>
    </source>
</reference>
<dbReference type="EMBL" id="BAABKP010000001">
    <property type="protein sequence ID" value="GAA4791051.1"/>
    <property type="molecule type" value="Genomic_DNA"/>
</dbReference>
<dbReference type="InterPro" id="IPR021456">
    <property type="entry name" value="DUF3107"/>
</dbReference>
<dbReference type="Proteomes" id="UP001500187">
    <property type="component" value="Unassembled WGS sequence"/>
</dbReference>